<evidence type="ECO:0000256" key="1">
    <source>
        <dbReference type="SAM" id="Coils"/>
    </source>
</evidence>
<evidence type="ECO:0000313" key="4">
    <source>
        <dbReference type="Proteomes" id="UP001642409"/>
    </source>
</evidence>
<evidence type="ECO:0000313" key="3">
    <source>
        <dbReference type="EMBL" id="CAL6017236.1"/>
    </source>
</evidence>
<evidence type="ECO:0000313" key="2">
    <source>
        <dbReference type="EMBL" id="CAI9940275.1"/>
    </source>
</evidence>
<reference evidence="3 4" key="2">
    <citation type="submission" date="2024-07" db="EMBL/GenBank/DDBJ databases">
        <authorList>
            <person name="Akdeniz Z."/>
        </authorList>
    </citation>
    <scope>NUCLEOTIDE SEQUENCE [LARGE SCALE GENOMIC DNA]</scope>
</reference>
<organism evidence="2">
    <name type="scientific">Hexamita inflata</name>
    <dbReference type="NCBI Taxonomy" id="28002"/>
    <lineage>
        <taxon>Eukaryota</taxon>
        <taxon>Metamonada</taxon>
        <taxon>Diplomonadida</taxon>
        <taxon>Hexamitidae</taxon>
        <taxon>Hexamitinae</taxon>
        <taxon>Hexamita</taxon>
    </lineage>
</organism>
<gene>
    <name evidence="3" type="ORF">HINF_LOCUS25890</name>
    <name evidence="2" type="ORF">HINF_LOCUS27920</name>
</gene>
<dbReference type="EMBL" id="CATOUU010000675">
    <property type="protein sequence ID" value="CAI9940275.1"/>
    <property type="molecule type" value="Genomic_DNA"/>
</dbReference>
<dbReference type="EMBL" id="CAXDID020000078">
    <property type="protein sequence ID" value="CAL6017236.1"/>
    <property type="molecule type" value="Genomic_DNA"/>
</dbReference>
<proteinExistence type="predicted"/>
<accession>A0AA86PIF1</accession>
<protein>
    <submittedName>
        <fullName evidence="3">Hypothetical_protein</fullName>
    </submittedName>
</protein>
<keyword evidence="4" id="KW-1185">Reference proteome</keyword>
<reference evidence="2" key="1">
    <citation type="submission" date="2023-06" db="EMBL/GenBank/DDBJ databases">
        <authorList>
            <person name="Kurt Z."/>
        </authorList>
    </citation>
    <scope>NUCLEOTIDE SEQUENCE</scope>
</reference>
<dbReference type="Proteomes" id="UP001642409">
    <property type="component" value="Unassembled WGS sequence"/>
</dbReference>
<feature type="coiled-coil region" evidence="1">
    <location>
        <begin position="220"/>
        <end position="254"/>
    </location>
</feature>
<keyword evidence="1" id="KW-0175">Coiled coil</keyword>
<name>A0AA86PIF1_9EUKA</name>
<comment type="caution">
    <text evidence="2">The sequence shown here is derived from an EMBL/GenBank/DDBJ whole genome shotgun (WGS) entry which is preliminary data.</text>
</comment>
<dbReference type="AlphaFoldDB" id="A0AA86PIF1"/>
<sequence>MINLPSFALFGLTQNIQIINSNLTVKVPQQLSQCALICFSCDVNASSSEFAFISQGFNTAGLAYSPNSYLLLNSSLIQFRLNGYNIGGLVLRSSQLTFSFYFCNISGYAVQQNISGSLIAFALDQTNIFVDNCRICVNIVDYIGNGRNNVDITGILSNTCDLCGDLYQMYGICQEDIDYTEVIENQAICIDTFVFDGNQCSCPSDLQISGNQCINILDLIESQQQRINSLQTSKNTLQDKISMLQEIMNTLVQQVECTNKTGYTLQNGTCTKSNDQDFMQCLLNIEIYVSTFDISGITNQITSNADFNSGYVFDSRNDIQNAYIDISDEVYSSNVVLPLFQSQISYSNIKIQIGTQTITKGSIMATVIKSGV</sequence>